<protein>
    <submittedName>
        <fullName evidence="1">Phage tail protein</fullName>
    </submittedName>
</protein>
<dbReference type="EMBL" id="LR134149">
    <property type="protein sequence ID" value="VEA44764.1"/>
    <property type="molecule type" value="Genomic_DNA"/>
</dbReference>
<evidence type="ECO:0000313" key="1">
    <source>
        <dbReference type="EMBL" id="VEA44764.1"/>
    </source>
</evidence>
<accession>A0A3S4FEQ5</accession>
<sequence>MMMVLGLYVFMLRTVPYQELQYQRSWRHAANSRVNRRPSTQFLARITTH</sequence>
<evidence type="ECO:0000313" key="2">
    <source>
        <dbReference type="Proteomes" id="UP000277214"/>
    </source>
</evidence>
<name>A0A3S4FEQ5_SALET</name>
<gene>
    <name evidence="1" type="primary">gpU_2</name>
    <name evidence="1" type="ORF">NCTC8272_05806</name>
</gene>
<dbReference type="Pfam" id="PF06995">
    <property type="entry name" value="Phage_P2_GpU"/>
    <property type="match status" value="1"/>
</dbReference>
<dbReference type="Proteomes" id="UP000277214">
    <property type="component" value="Chromosome 1"/>
</dbReference>
<reference evidence="1 2" key="1">
    <citation type="submission" date="2018-12" db="EMBL/GenBank/DDBJ databases">
        <authorList>
            <consortium name="Pathogen Informatics"/>
        </authorList>
    </citation>
    <scope>NUCLEOTIDE SEQUENCE [LARGE SCALE GENOMIC DNA]</scope>
    <source>
        <strain evidence="1 2">NCTC8272</strain>
    </source>
</reference>
<proteinExistence type="predicted"/>
<organism evidence="1 2">
    <name type="scientific">Salmonella enterica I</name>
    <dbReference type="NCBI Taxonomy" id="59201"/>
    <lineage>
        <taxon>Bacteria</taxon>
        <taxon>Pseudomonadati</taxon>
        <taxon>Pseudomonadota</taxon>
        <taxon>Gammaproteobacteria</taxon>
        <taxon>Enterobacterales</taxon>
        <taxon>Enterobacteriaceae</taxon>
        <taxon>Salmonella</taxon>
    </lineage>
</organism>
<dbReference type="AlphaFoldDB" id="A0A3S4FEQ5"/>
<dbReference type="InterPro" id="IPR009734">
    <property type="entry name" value="Myoviridae_GpU"/>
</dbReference>